<keyword evidence="2" id="KW-1185">Reference proteome</keyword>
<evidence type="ECO:0000313" key="2">
    <source>
        <dbReference type="Proteomes" id="UP000236655"/>
    </source>
</evidence>
<proteinExistence type="predicted"/>
<dbReference type="Pfam" id="PF05936">
    <property type="entry name" value="T6SS_VasE"/>
    <property type="match status" value="1"/>
</dbReference>
<name>A0A2I7N3D0_9NEIS</name>
<gene>
    <name evidence="1" type="ORF">CUN60_01110</name>
</gene>
<dbReference type="PANTHER" id="PTHR35566">
    <property type="entry name" value="BLR3599 PROTEIN"/>
    <property type="match status" value="1"/>
</dbReference>
<dbReference type="OrthoDB" id="9775333at2"/>
<protein>
    <submittedName>
        <fullName evidence="1">Type VI secretion system baseplate subunit TssK</fullName>
    </submittedName>
</protein>
<dbReference type="InterPro" id="IPR010263">
    <property type="entry name" value="T6SS_TssK"/>
</dbReference>
<dbReference type="EMBL" id="CP024847">
    <property type="protein sequence ID" value="AUR50959.1"/>
    <property type="molecule type" value="Genomic_DNA"/>
</dbReference>
<dbReference type="PANTHER" id="PTHR35566:SF1">
    <property type="entry name" value="TYPE VI SECRETION SYSTEM BASEPLATE COMPONENT TSSK1"/>
    <property type="match status" value="1"/>
</dbReference>
<sequence length="470" mass="53940">MMNPHRPVYWYQGLFLQPQHLQQLDLYHESMLMPLKNYLNPYFWGVCQLEVDQGSLKELKFDLISGEFIFRDGTWISIHHNAILEPRSFKQLWEKLREPFTVYLALKQLSNSNEEVDKYNQKEDGSGILPKSRFILDSENNEVNDLYNHTHTASVDSLKYVLKLVWDKEVDYYPEYELIPIARVEYNGQDALCSKEFAPPIINLVNSPVLYSYLRNTKEMLYARSITLSSYKSLRKSLGGEYQPTSLLFLLGLKTISHFVPLLNHFVESPNVSPWVLYGVFRQLLGELSMINENIDALGLSPRGELLIPPYDHTNLGYCFKQVCVLIDEIVDGLVSSMESIVHLVRDGNYFAGNIPVDLLKDTNNFYLCIKSNLDSSELSRIIYNSAKIGSSEDVPILIKRALSGVPITGLKEPPVGLAHKKNITYFILDHHHFSWLSVKEYANLSVFLGEPLENIEIDLLVLKGRDLLT</sequence>
<dbReference type="RefSeq" id="WP_102950259.1">
    <property type="nucleotide sequence ID" value="NZ_CP024847.1"/>
</dbReference>
<dbReference type="KEGG" id="nba:CUN60_01110"/>
<dbReference type="NCBIfam" id="TIGR03353">
    <property type="entry name" value="VI_chp_4"/>
    <property type="match status" value="1"/>
</dbReference>
<organism evidence="1 2">
    <name type="scientific">Aquella oligotrophica</name>
    <dbReference type="NCBI Taxonomy" id="2067065"/>
    <lineage>
        <taxon>Bacteria</taxon>
        <taxon>Pseudomonadati</taxon>
        <taxon>Pseudomonadota</taxon>
        <taxon>Betaproteobacteria</taxon>
        <taxon>Neisseriales</taxon>
        <taxon>Neisseriaceae</taxon>
        <taxon>Aquella</taxon>
    </lineage>
</organism>
<dbReference type="AlphaFoldDB" id="A0A2I7N3D0"/>
<reference evidence="2" key="1">
    <citation type="submission" date="2017-11" db="EMBL/GenBank/DDBJ databases">
        <authorList>
            <person name="Chan K.G."/>
            <person name="Lee L.S."/>
        </authorList>
    </citation>
    <scope>NUCLEOTIDE SEQUENCE [LARGE SCALE GENOMIC DNA]</scope>
    <source>
        <strain evidence="2">DSM 100970</strain>
    </source>
</reference>
<accession>A0A2I7N3D0</accession>
<dbReference type="Proteomes" id="UP000236655">
    <property type="component" value="Chromosome"/>
</dbReference>
<evidence type="ECO:0000313" key="1">
    <source>
        <dbReference type="EMBL" id="AUR50959.1"/>
    </source>
</evidence>